<dbReference type="InParanoid" id="F2LXI7"/>
<sequence length="48" mass="5581">MNDLHRDFNRTSRVGIAQRLNKLPKISCYYRLKKTVKNGVFASVIQLS</sequence>
<dbReference type="AlphaFoldDB" id="F2LXI7"/>
<gene>
    <name evidence="1" type="ordered locus">Hipma_0196</name>
</gene>
<name>F2LXI7_HIPMA</name>
<organism evidence="1 2">
    <name type="scientific">Hippea maritima (strain ATCC 700847 / DSM 10411 / MH2)</name>
    <dbReference type="NCBI Taxonomy" id="760142"/>
    <lineage>
        <taxon>Bacteria</taxon>
        <taxon>Pseudomonadati</taxon>
        <taxon>Campylobacterota</taxon>
        <taxon>Desulfurellia</taxon>
        <taxon>Desulfurellales</taxon>
        <taxon>Hippeaceae</taxon>
        <taxon>Hippea</taxon>
    </lineage>
</organism>
<dbReference type="Proteomes" id="UP000008139">
    <property type="component" value="Chromosome"/>
</dbReference>
<dbReference type="HOGENOM" id="CLU_3153643_0_0_7"/>
<accession>F2LXI7</accession>
<proteinExistence type="predicted"/>
<keyword evidence="2" id="KW-1185">Reference proteome</keyword>
<evidence type="ECO:0000313" key="2">
    <source>
        <dbReference type="Proteomes" id="UP000008139"/>
    </source>
</evidence>
<dbReference type="EMBL" id="CP002606">
    <property type="protein sequence ID" value="AEA33173.1"/>
    <property type="molecule type" value="Genomic_DNA"/>
</dbReference>
<reference evidence="1 2" key="1">
    <citation type="journal article" date="2011" name="Stand. Genomic Sci.">
        <title>Complete genome sequence of the thermophilic sulfur-reducer Hippea maritima type strain (MH(2)).</title>
        <authorList>
            <person name="Huntemann M."/>
            <person name="Lu M."/>
            <person name="Nolan M."/>
            <person name="Lapidus A."/>
            <person name="Lucas S."/>
            <person name="Hammon N."/>
            <person name="Deshpande S."/>
            <person name="Cheng J.F."/>
            <person name="Tapia R."/>
            <person name="Han C."/>
            <person name="Goodwin L."/>
            <person name="Pitluck S."/>
            <person name="Liolios K."/>
            <person name="Pagani I."/>
            <person name="Ivanova N."/>
            <person name="Ovchinikova G."/>
            <person name="Pati A."/>
            <person name="Chen A."/>
            <person name="Palaniappan K."/>
            <person name="Land M."/>
            <person name="Hauser L."/>
            <person name="Jeffries C.D."/>
            <person name="Detter J.C."/>
            <person name="Brambilla E.M."/>
            <person name="Rohde M."/>
            <person name="Spring S."/>
            <person name="Goker M."/>
            <person name="Woyke T."/>
            <person name="Bristow J."/>
            <person name="Eisen J.A."/>
            <person name="Markowitz V."/>
            <person name="Hugenholtz P."/>
            <person name="Kyrpides N.C."/>
            <person name="Klenk H.P."/>
            <person name="Mavromatis K."/>
        </authorList>
    </citation>
    <scope>NUCLEOTIDE SEQUENCE [LARGE SCALE GENOMIC DNA]</scope>
    <source>
        <strain evidence="2">ATCC 700847 / DSM 10411 / MH2</strain>
    </source>
</reference>
<dbReference type="RefSeq" id="WP_013681217.1">
    <property type="nucleotide sequence ID" value="NC_015318.1"/>
</dbReference>
<protein>
    <submittedName>
        <fullName evidence="1">Uncharacterized protein</fullName>
    </submittedName>
</protein>
<dbReference type="KEGG" id="hmr:Hipma_0196"/>
<reference evidence="2" key="2">
    <citation type="submission" date="2011-03" db="EMBL/GenBank/DDBJ databases">
        <title>The complete genome of Hippea maritima DSM 10411.</title>
        <authorList>
            <consortium name="US DOE Joint Genome Institute (JGI-PGF)"/>
            <person name="Lucas S."/>
            <person name="Copeland A."/>
            <person name="Lapidus A."/>
            <person name="Bruce D."/>
            <person name="Goodwin L."/>
            <person name="Pitluck S."/>
            <person name="Peters L."/>
            <person name="Kyrpides N."/>
            <person name="Mavromatis K."/>
            <person name="Pagani I."/>
            <person name="Ivanova N."/>
            <person name="Mikhailova N."/>
            <person name="Lu M."/>
            <person name="Detter J.C."/>
            <person name="Tapia R."/>
            <person name="Han C."/>
            <person name="Land M."/>
            <person name="Hauser L."/>
            <person name="Markowitz V."/>
            <person name="Cheng J.-F."/>
            <person name="Hugenholtz P."/>
            <person name="Woyke T."/>
            <person name="Wu D."/>
            <person name="Spring S."/>
            <person name="Schroeder M."/>
            <person name="Brambilla E."/>
            <person name="Klenk H.-P."/>
            <person name="Eisen J.A."/>
        </authorList>
    </citation>
    <scope>NUCLEOTIDE SEQUENCE [LARGE SCALE GENOMIC DNA]</scope>
    <source>
        <strain evidence="2">ATCC 700847 / DSM 10411 / MH2</strain>
    </source>
</reference>
<evidence type="ECO:0000313" key="1">
    <source>
        <dbReference type="EMBL" id="AEA33173.1"/>
    </source>
</evidence>